<feature type="compositionally biased region" description="Low complexity" evidence="1">
    <location>
        <begin position="391"/>
        <end position="414"/>
    </location>
</feature>
<dbReference type="GO" id="GO:0003723">
    <property type="term" value="F:RNA binding"/>
    <property type="evidence" value="ECO:0007669"/>
    <property type="project" value="TreeGrafter"/>
</dbReference>
<keyword evidence="3" id="KW-1185">Reference proteome</keyword>
<organism evidence="2 3">
    <name type="scientific">Laodelphax striatellus</name>
    <name type="common">Small brown planthopper</name>
    <name type="synonym">Delphax striatella</name>
    <dbReference type="NCBI Taxonomy" id="195883"/>
    <lineage>
        <taxon>Eukaryota</taxon>
        <taxon>Metazoa</taxon>
        <taxon>Ecdysozoa</taxon>
        <taxon>Arthropoda</taxon>
        <taxon>Hexapoda</taxon>
        <taxon>Insecta</taxon>
        <taxon>Pterygota</taxon>
        <taxon>Neoptera</taxon>
        <taxon>Paraneoptera</taxon>
        <taxon>Hemiptera</taxon>
        <taxon>Auchenorrhyncha</taxon>
        <taxon>Fulgoroidea</taxon>
        <taxon>Delphacidae</taxon>
        <taxon>Criomorphinae</taxon>
        <taxon>Laodelphax</taxon>
    </lineage>
</organism>
<feature type="compositionally biased region" description="Polar residues" evidence="1">
    <location>
        <begin position="1"/>
        <end position="12"/>
    </location>
</feature>
<name>A0A482WY35_LAOST</name>
<feature type="region of interest" description="Disordered" evidence="1">
    <location>
        <begin position="1"/>
        <end position="39"/>
    </location>
</feature>
<dbReference type="Proteomes" id="UP000291343">
    <property type="component" value="Unassembled WGS sequence"/>
</dbReference>
<feature type="compositionally biased region" description="Basic residues" evidence="1">
    <location>
        <begin position="497"/>
        <end position="506"/>
    </location>
</feature>
<reference evidence="2 3" key="1">
    <citation type="journal article" date="2017" name="Gigascience">
        <title>Genome sequence of the small brown planthopper, Laodelphax striatellus.</title>
        <authorList>
            <person name="Zhu J."/>
            <person name="Jiang F."/>
            <person name="Wang X."/>
            <person name="Yang P."/>
            <person name="Bao Y."/>
            <person name="Zhao W."/>
            <person name="Wang W."/>
            <person name="Lu H."/>
            <person name="Wang Q."/>
            <person name="Cui N."/>
            <person name="Li J."/>
            <person name="Chen X."/>
            <person name="Luo L."/>
            <person name="Yu J."/>
            <person name="Kang L."/>
            <person name="Cui F."/>
        </authorList>
    </citation>
    <scope>NUCLEOTIDE SEQUENCE [LARGE SCALE GENOMIC DNA]</scope>
    <source>
        <strain evidence="2">Lst14</strain>
    </source>
</reference>
<dbReference type="PANTHER" id="PTHR23148:SF0">
    <property type="entry name" value="SERINE_ARGININE REPETITIVE MATRIX PROTEIN 1"/>
    <property type="match status" value="1"/>
</dbReference>
<feature type="region of interest" description="Disordered" evidence="1">
    <location>
        <begin position="285"/>
        <end position="311"/>
    </location>
</feature>
<feature type="compositionally biased region" description="Polar residues" evidence="1">
    <location>
        <begin position="343"/>
        <end position="352"/>
    </location>
</feature>
<gene>
    <name evidence="2" type="ORF">LSTR_LSTR005593</name>
</gene>
<feature type="region of interest" description="Disordered" evidence="1">
    <location>
        <begin position="343"/>
        <end position="551"/>
    </location>
</feature>
<feature type="compositionally biased region" description="Basic residues" evidence="1">
    <location>
        <begin position="428"/>
        <end position="469"/>
    </location>
</feature>
<evidence type="ECO:0000256" key="1">
    <source>
        <dbReference type="SAM" id="MobiDB-lite"/>
    </source>
</evidence>
<dbReference type="AlphaFoldDB" id="A0A482WY35"/>
<feature type="compositionally biased region" description="Basic residues" evidence="1">
    <location>
        <begin position="516"/>
        <end position="529"/>
    </location>
</feature>
<feature type="compositionally biased region" description="Basic and acidic residues" evidence="1">
    <location>
        <begin position="24"/>
        <end position="39"/>
    </location>
</feature>
<feature type="compositionally biased region" description="Basic and acidic residues" evidence="1">
    <location>
        <begin position="353"/>
        <end position="362"/>
    </location>
</feature>
<dbReference type="GO" id="GO:0005681">
    <property type="term" value="C:spliceosomal complex"/>
    <property type="evidence" value="ECO:0007669"/>
    <property type="project" value="TreeGrafter"/>
</dbReference>
<feature type="compositionally biased region" description="Polar residues" evidence="1">
    <location>
        <begin position="478"/>
        <end position="493"/>
    </location>
</feature>
<dbReference type="InterPro" id="IPR052225">
    <property type="entry name" value="Ser/Arg_repetitive_matrix"/>
</dbReference>
<dbReference type="PANTHER" id="PTHR23148">
    <property type="entry name" value="SERINE/ARGININE REGULATED NUCLEAR MATRIX PROTEIN"/>
    <property type="match status" value="1"/>
</dbReference>
<evidence type="ECO:0000313" key="3">
    <source>
        <dbReference type="Proteomes" id="UP000291343"/>
    </source>
</evidence>
<dbReference type="OrthoDB" id="5877502at2759"/>
<sequence length="987" mass="112544">MEGEVGNTNGTNFDDLDLEAGSVVDKKDHEKKDPNETEDIRSLLQNCYVPLDNGKTGRVFSADYTRQEPRYTCYVCTARMHGVKEFNMHTTSQNHCTAMGQFEHPAKNFPIIFEDSETQIELGEPAPPGMEDEIQIKPCKIQAALDFFRTLPLIGLEYLIELTDGRDVKVYCCLLCEEKSDTQLRNSYFKPDQHLVIKHLTSHTHSLNYLELFFPRTHKTLEVLPQIECGTGILLNSVLKRIEGKFGRLKPRPFIYKDFLIGKEALRKSIQDGFHFKESPDDDFDKISKLNETPGYKSSGNQGGSKENDGGATFWLHMKKRKFGTKRGGNPCGLTANFFSPGAANSINTKINSPDEKQESGRPECSVTNDNKDDSNTEKGDRELDNLSPVSAGSIGSMRGSRSRSNSPPRGPLSVLYRGKSRSPDYRYRHRAANRSRSPIPRHRSRSRNRTRSPIRSRSRQRSRSRHRSRSGDRSSRTANRSVSGNRSRSPQQFRPRYIRFHKSRSRSRDRPNLPYRRKRSYSRSRSRSPRSFNRARNYKPPPRKSPDEVKSDIFKAELRILLDKLKYHEEFPEKHPQYSFEWKEFWNRRYKELQAAGKDPTQHDFKPEWISYWKERVLELHDQDAIALKERIYNPVEERKTENIKDVNDENNDDDNNDSRGPPGTRMGFVPFTDDSTKVISVLRLITVLESMLGVLAPKIVTLLAKALSMDKVRAGSSEDILYNEEDCVLLETVKEKLKGLFFAGLVERHLVNTTKFTIKNIEEVLSKAPRSFGKRTNPLLRATAPPKQVTLPGIGTVDRMAIAEQIATTLISQGRTDVSEQELESLIDAVVASTSEEQSAPPSTSQSQSQTQASGALTLLQSAYDEEDADIDRGDPHILSKTLPLIESVDIITNLSDYDLHILIKHFNRLQPLNQTKVINFLSAVEKISPSRFQRLQETTRVNLNMLSSQASHNVVMKGNDEMRPSQPPPLPYQQYTNSAWWPSH</sequence>
<dbReference type="GO" id="GO:0048024">
    <property type="term" value="P:regulation of mRNA splicing, via spliceosome"/>
    <property type="evidence" value="ECO:0007669"/>
    <property type="project" value="TreeGrafter"/>
</dbReference>
<comment type="caution">
    <text evidence="2">The sequence shown here is derived from an EMBL/GenBank/DDBJ whole genome shotgun (WGS) entry which is preliminary data.</text>
</comment>
<feature type="compositionally biased region" description="Basic and acidic residues" evidence="1">
    <location>
        <begin position="370"/>
        <end position="385"/>
    </location>
</feature>
<protein>
    <submittedName>
        <fullName evidence="2">Uncharacterized protein</fullName>
    </submittedName>
</protein>
<accession>A0A482WY35</accession>
<dbReference type="EMBL" id="QKKF02022802">
    <property type="protein sequence ID" value="RZF38232.1"/>
    <property type="molecule type" value="Genomic_DNA"/>
</dbReference>
<evidence type="ECO:0000313" key="2">
    <source>
        <dbReference type="EMBL" id="RZF38232.1"/>
    </source>
</evidence>
<proteinExistence type="predicted"/>
<dbReference type="SMR" id="A0A482WY35"/>
<dbReference type="FunCoup" id="A0A482WY35">
    <property type="interactions" value="151"/>
</dbReference>
<dbReference type="InParanoid" id="A0A482WY35"/>
<feature type="region of interest" description="Disordered" evidence="1">
    <location>
        <begin position="643"/>
        <end position="669"/>
    </location>
</feature>